<gene>
    <name evidence="1" type="primary">rrf</name>
    <name evidence="1" type="ORF">TUM4630_35400</name>
</gene>
<dbReference type="Pfam" id="PF12614">
    <property type="entry name" value="RRF_GI"/>
    <property type="match status" value="1"/>
</dbReference>
<dbReference type="Proteomes" id="UP000761574">
    <property type="component" value="Unassembled WGS sequence"/>
</dbReference>
<proteinExistence type="predicted"/>
<reference evidence="1 2" key="1">
    <citation type="submission" date="2021-05" db="EMBL/GenBank/DDBJ databases">
        <title>Molecular characterization for Shewanella algae harboring chromosomal blaOXA-55-like strains isolated from clinical and environment sample.</title>
        <authorList>
            <person name="Ohama Y."/>
            <person name="Aoki K."/>
            <person name="Harada S."/>
            <person name="Moriya K."/>
            <person name="Ishii Y."/>
            <person name="Tateda K."/>
        </authorList>
    </citation>
    <scope>NUCLEOTIDE SEQUENCE [LARGE SCALE GENOMIC DNA]</scope>
    <source>
        <strain evidence="1 2">LMG 23746</strain>
    </source>
</reference>
<name>A0ABQ4NTG0_9GAMM</name>
<keyword evidence="2" id="KW-1185">Reference proteome</keyword>
<evidence type="ECO:0000313" key="1">
    <source>
        <dbReference type="EMBL" id="GIU02862.1"/>
    </source>
</evidence>
<protein>
    <submittedName>
        <fullName evidence="1">Ribosome recycling factor Rrf</fullName>
    </submittedName>
</protein>
<comment type="caution">
    <text evidence="1">The sequence shown here is derived from an EMBL/GenBank/DDBJ whole genome shotgun (WGS) entry which is preliminary data.</text>
</comment>
<sequence>MDKQICIPLPALIHRIGREAANKAQAVAKQYGCELKRVRRSRNWRLRGDAIDIQSLASQLHVSECAELSYLVQKITTALQQHADKLEPLQVKLARLIKGNPSITLNELMHLTQCSLTAARRARFDADAW</sequence>
<dbReference type="EMBL" id="BPFB01000078">
    <property type="protein sequence ID" value="GIU02862.1"/>
    <property type="molecule type" value="Genomic_DNA"/>
</dbReference>
<dbReference type="InterPro" id="IPR022253">
    <property type="entry name" value="Ribosome_recyc_fac_bac"/>
</dbReference>
<accession>A0ABQ4NTG0</accession>
<dbReference type="RefSeq" id="WP_119979187.1">
    <property type="nucleotide sequence ID" value="NZ_BPFB01000078.1"/>
</dbReference>
<organism evidence="1 2">
    <name type="scientific">Shewanella algidipiscicola</name>
    <dbReference type="NCBI Taxonomy" id="614070"/>
    <lineage>
        <taxon>Bacteria</taxon>
        <taxon>Pseudomonadati</taxon>
        <taxon>Pseudomonadota</taxon>
        <taxon>Gammaproteobacteria</taxon>
        <taxon>Alteromonadales</taxon>
        <taxon>Shewanellaceae</taxon>
        <taxon>Shewanella</taxon>
    </lineage>
</organism>
<evidence type="ECO:0000313" key="2">
    <source>
        <dbReference type="Proteomes" id="UP000761574"/>
    </source>
</evidence>